<dbReference type="AlphaFoldDB" id="A0A9P0M8B0"/>
<name>A0A9P0M8B0_ACAOB</name>
<evidence type="ECO:0000313" key="3">
    <source>
        <dbReference type="Proteomes" id="UP001152888"/>
    </source>
</evidence>
<sequence length="40" mass="4699">MGKEVVLKSKNSLKNMREGLFIYILLYCLLVFFFAAKIRT</sequence>
<keyword evidence="1" id="KW-1133">Transmembrane helix</keyword>
<keyword evidence="1" id="KW-0472">Membrane</keyword>
<dbReference type="EMBL" id="CAKOFQ010008364">
    <property type="protein sequence ID" value="CAH2013695.1"/>
    <property type="molecule type" value="Genomic_DNA"/>
</dbReference>
<reference evidence="2" key="1">
    <citation type="submission" date="2022-03" db="EMBL/GenBank/DDBJ databases">
        <authorList>
            <person name="Sayadi A."/>
        </authorList>
    </citation>
    <scope>NUCLEOTIDE SEQUENCE</scope>
</reference>
<dbReference type="Proteomes" id="UP001152888">
    <property type="component" value="Unassembled WGS sequence"/>
</dbReference>
<feature type="transmembrane region" description="Helical" evidence="1">
    <location>
        <begin position="20"/>
        <end position="38"/>
    </location>
</feature>
<comment type="caution">
    <text evidence="2">The sequence shown here is derived from an EMBL/GenBank/DDBJ whole genome shotgun (WGS) entry which is preliminary data.</text>
</comment>
<accession>A0A9P0M8B0</accession>
<proteinExistence type="predicted"/>
<protein>
    <submittedName>
        <fullName evidence="2">Uncharacterized protein</fullName>
    </submittedName>
</protein>
<keyword evidence="1" id="KW-0812">Transmembrane</keyword>
<keyword evidence="3" id="KW-1185">Reference proteome</keyword>
<evidence type="ECO:0000256" key="1">
    <source>
        <dbReference type="SAM" id="Phobius"/>
    </source>
</evidence>
<evidence type="ECO:0000313" key="2">
    <source>
        <dbReference type="EMBL" id="CAH2013695.1"/>
    </source>
</evidence>
<organism evidence="2 3">
    <name type="scientific">Acanthoscelides obtectus</name>
    <name type="common">Bean weevil</name>
    <name type="synonym">Bruchus obtectus</name>
    <dbReference type="NCBI Taxonomy" id="200917"/>
    <lineage>
        <taxon>Eukaryota</taxon>
        <taxon>Metazoa</taxon>
        <taxon>Ecdysozoa</taxon>
        <taxon>Arthropoda</taxon>
        <taxon>Hexapoda</taxon>
        <taxon>Insecta</taxon>
        <taxon>Pterygota</taxon>
        <taxon>Neoptera</taxon>
        <taxon>Endopterygota</taxon>
        <taxon>Coleoptera</taxon>
        <taxon>Polyphaga</taxon>
        <taxon>Cucujiformia</taxon>
        <taxon>Chrysomeloidea</taxon>
        <taxon>Chrysomelidae</taxon>
        <taxon>Bruchinae</taxon>
        <taxon>Bruchini</taxon>
        <taxon>Acanthoscelides</taxon>
    </lineage>
</organism>
<gene>
    <name evidence="2" type="ORF">ACAOBT_LOCUS33621</name>
</gene>